<dbReference type="AlphaFoldDB" id="A0A7S0CDV2"/>
<protein>
    <recommendedName>
        <fullName evidence="2">J domain-containing protein</fullName>
    </recommendedName>
</protein>
<dbReference type="InterPro" id="IPR018253">
    <property type="entry name" value="DnaJ_domain_CS"/>
</dbReference>
<dbReference type="PRINTS" id="PR00625">
    <property type="entry name" value="JDOMAIN"/>
</dbReference>
<reference evidence="3" key="1">
    <citation type="submission" date="2021-01" db="EMBL/GenBank/DDBJ databases">
        <authorList>
            <person name="Corre E."/>
            <person name="Pelletier E."/>
            <person name="Niang G."/>
            <person name="Scheremetjew M."/>
            <person name="Finn R."/>
            <person name="Kale V."/>
            <person name="Holt S."/>
            <person name="Cochrane G."/>
            <person name="Meng A."/>
            <person name="Brown T."/>
            <person name="Cohen L."/>
        </authorList>
    </citation>
    <scope>NUCLEOTIDE SEQUENCE</scope>
    <source>
        <strain evidence="3">CCAP1064/1</strain>
    </source>
</reference>
<feature type="compositionally biased region" description="Basic and acidic residues" evidence="1">
    <location>
        <begin position="198"/>
        <end position="217"/>
    </location>
</feature>
<dbReference type="EMBL" id="HBEL01035810">
    <property type="protein sequence ID" value="CAD8420622.1"/>
    <property type="molecule type" value="Transcribed_RNA"/>
</dbReference>
<dbReference type="CDD" id="cd06257">
    <property type="entry name" value="DnaJ"/>
    <property type="match status" value="1"/>
</dbReference>
<dbReference type="PANTHER" id="PTHR24074">
    <property type="entry name" value="CO-CHAPERONE PROTEIN DJLA"/>
    <property type="match status" value="1"/>
</dbReference>
<evidence type="ECO:0000256" key="1">
    <source>
        <dbReference type="SAM" id="MobiDB-lite"/>
    </source>
</evidence>
<dbReference type="Gene3D" id="1.10.287.110">
    <property type="entry name" value="DnaJ domain"/>
    <property type="match status" value="1"/>
</dbReference>
<dbReference type="SUPFAM" id="SSF46565">
    <property type="entry name" value="Chaperone J-domain"/>
    <property type="match status" value="1"/>
</dbReference>
<dbReference type="PROSITE" id="PS50076">
    <property type="entry name" value="DNAJ_2"/>
    <property type="match status" value="1"/>
</dbReference>
<proteinExistence type="predicted"/>
<dbReference type="InterPro" id="IPR050817">
    <property type="entry name" value="DjlA_DnaK_co-chaperone"/>
</dbReference>
<sequence length="288" mass="30767">MSNANFYEILGLDKNKTPPPTEKEIRRAYLKYSLKYHPDKNPNDPDGAKQNFIDIGRAYEVLSDTTKRAAYDRELAFGKNGSASWKAFFGNQDGATGTDSMYSNESYDSYSAAFDAAVSKVSPEELNAIAGTAAVIGGIVGSLVGSHLLSKNSGDKSSMLKSALGTAGSMMGSVAGSEMAAGLVKSMHSRSVENVTYEERRRVAQERGEKLPEKPRGWSDIASPFMQAAEAMSGNKNNTNASSHTDATSQKNKKSVDSAFGGQNLFGVASAVMASVAEMKNAAKNQQR</sequence>
<dbReference type="InterPro" id="IPR036869">
    <property type="entry name" value="J_dom_sf"/>
</dbReference>
<name>A0A7S0CDV2_9STRA</name>
<feature type="region of interest" description="Disordered" evidence="1">
    <location>
        <begin position="198"/>
        <end position="219"/>
    </location>
</feature>
<feature type="domain" description="J" evidence="2">
    <location>
        <begin position="5"/>
        <end position="75"/>
    </location>
</feature>
<evidence type="ECO:0000313" key="3">
    <source>
        <dbReference type="EMBL" id="CAD8420622.1"/>
    </source>
</evidence>
<dbReference type="PROSITE" id="PS00636">
    <property type="entry name" value="DNAJ_1"/>
    <property type="match status" value="1"/>
</dbReference>
<feature type="compositionally biased region" description="Polar residues" evidence="1">
    <location>
        <begin position="234"/>
        <end position="250"/>
    </location>
</feature>
<dbReference type="Pfam" id="PF00226">
    <property type="entry name" value="DnaJ"/>
    <property type="match status" value="1"/>
</dbReference>
<accession>A0A7S0CDV2</accession>
<feature type="region of interest" description="Disordered" evidence="1">
    <location>
        <begin position="234"/>
        <end position="260"/>
    </location>
</feature>
<gene>
    <name evidence="3" type="ORF">PINE0816_LOCUS16773</name>
</gene>
<dbReference type="InterPro" id="IPR001623">
    <property type="entry name" value="DnaJ_domain"/>
</dbReference>
<organism evidence="3">
    <name type="scientific">Proboscia inermis</name>
    <dbReference type="NCBI Taxonomy" id="420281"/>
    <lineage>
        <taxon>Eukaryota</taxon>
        <taxon>Sar</taxon>
        <taxon>Stramenopiles</taxon>
        <taxon>Ochrophyta</taxon>
        <taxon>Bacillariophyta</taxon>
        <taxon>Coscinodiscophyceae</taxon>
        <taxon>Rhizosoleniophycidae</taxon>
        <taxon>Rhizosoleniales</taxon>
        <taxon>Rhizosoleniaceae</taxon>
        <taxon>Proboscia</taxon>
    </lineage>
</organism>
<evidence type="ECO:0000259" key="2">
    <source>
        <dbReference type="PROSITE" id="PS50076"/>
    </source>
</evidence>
<dbReference type="SMART" id="SM00271">
    <property type="entry name" value="DnaJ"/>
    <property type="match status" value="1"/>
</dbReference>